<dbReference type="PANTHER" id="PTHR47992">
    <property type="entry name" value="PROTEIN PHOSPHATASE"/>
    <property type="match status" value="1"/>
</dbReference>
<dbReference type="GO" id="GO:0004722">
    <property type="term" value="F:protein serine/threonine phosphatase activity"/>
    <property type="evidence" value="ECO:0007669"/>
    <property type="project" value="InterPro"/>
</dbReference>
<dbReference type="OrthoDB" id="409987at2759"/>
<feature type="compositionally biased region" description="Basic and acidic residues" evidence="2">
    <location>
        <begin position="363"/>
        <end position="376"/>
    </location>
</feature>
<feature type="chain" id="PRO_5012570715" description="PPM-type phosphatase domain-containing protein" evidence="4">
    <location>
        <begin position="20"/>
        <end position="897"/>
    </location>
</feature>
<sequence length="897" mass="98753">MASNCSGLLVFAFLATAKALTPRALNLNSEAEFVPQAGQSAAALYQTSQTTRDGHVEALARREQAALQSQQVALEALAQQAAKDSHETATLRSELKNVEAKEAALEELVQRQSKELLAEKAGHLRAQAQLQDQQASLHRAKLQADLAGVAKSSAALLGIAGKSAVEFSLDALKDQLLGGAVYFCLVMIAAYLYVTYCHYPYPVLKNRPTVTREGFTFSLWEICNFDPDAPSREIMRDMRIPCFSCLCSPVRWADTASSAKINCMPFWTGVILVTFLNALTAASFYITALIYMFMAANHRQLIRRLYGMPNGTWRTYTEDCCTWMWCSCCATMQEAMEIQYVDPVNKPWQQSMVDSVVPAAFQTEKEPEGGSVERRQNTTPQQGQNRVRALTEALPTILLNEAEGPSEAAGAPPVPAAPAPALTHSLSLPRLGSAKSDRPASSPRGARPAMGHSLSLTTTRSTSSLRASSDTPKDKSAEEVLPVVRRRPGRFPSHKMTIEKKISRLLESDETGQCEEQPHPASACVSPRDAENVVSLCGQVTEQDTFQPFFSGKTINYTNISKLGDLPHNIGVHCQRGQKPGSPNQDDFFVLQTPEWLLCGVADGHGSEGHFVSHFVQERLPQAVLKRLKPENLADWRSCVRSAFEEVQEQLQEQLPDKALESGTTASMVLLYPDGAGAWRLSGAFIGDSIVVYARRADVNDLFQVVMVTSTHRPDRQDELERIASSRGKVIPGYDGSPSRLRVPSGDVAMSRAFGDIDAHMYGMSSEPEFVDECLLQDSQEHLIIMCSDGVWDVLTPREAVTIVSKFAADDAQRAAERLASKAQSRWQQQECYDGSIDDITVIVIRARPFRVGARRLHYGRAAPHRREWQVMPRPRSSSSMCTGPVCVVAEQIERGF</sequence>
<gene>
    <name evidence="6" type="ORF">AK812_SmicGene21469</name>
</gene>
<dbReference type="SMART" id="SM00332">
    <property type="entry name" value="PP2Cc"/>
    <property type="match status" value="1"/>
</dbReference>
<evidence type="ECO:0000256" key="3">
    <source>
        <dbReference type="SAM" id="Phobius"/>
    </source>
</evidence>
<dbReference type="InterPro" id="IPR015655">
    <property type="entry name" value="PP2C"/>
</dbReference>
<feature type="transmembrane region" description="Helical" evidence="3">
    <location>
        <begin position="266"/>
        <end position="294"/>
    </location>
</feature>
<dbReference type="InterPro" id="IPR036457">
    <property type="entry name" value="PPM-type-like_dom_sf"/>
</dbReference>
<keyword evidence="3" id="KW-0472">Membrane</keyword>
<feature type="region of interest" description="Disordered" evidence="2">
    <location>
        <begin position="428"/>
        <end position="480"/>
    </location>
</feature>
<dbReference type="InterPro" id="IPR001932">
    <property type="entry name" value="PPM-type_phosphatase-like_dom"/>
</dbReference>
<dbReference type="Proteomes" id="UP000186817">
    <property type="component" value="Unassembled WGS sequence"/>
</dbReference>
<proteinExistence type="predicted"/>
<feature type="signal peptide" evidence="4">
    <location>
        <begin position="1"/>
        <end position="19"/>
    </location>
</feature>
<name>A0A1Q9DMC4_SYMMI</name>
<keyword evidence="4" id="KW-0732">Signal</keyword>
<dbReference type="Pfam" id="PF00481">
    <property type="entry name" value="PP2C"/>
    <property type="match status" value="1"/>
</dbReference>
<keyword evidence="3" id="KW-1133">Transmembrane helix</keyword>
<comment type="caution">
    <text evidence="6">The sequence shown here is derived from an EMBL/GenBank/DDBJ whole genome shotgun (WGS) entry which is preliminary data.</text>
</comment>
<dbReference type="Gene3D" id="3.60.40.10">
    <property type="entry name" value="PPM-type phosphatase domain"/>
    <property type="match status" value="1"/>
</dbReference>
<evidence type="ECO:0000256" key="2">
    <source>
        <dbReference type="SAM" id="MobiDB-lite"/>
    </source>
</evidence>
<dbReference type="AlphaFoldDB" id="A0A1Q9DMC4"/>
<keyword evidence="3" id="KW-0812">Transmembrane</keyword>
<evidence type="ECO:0000256" key="4">
    <source>
        <dbReference type="SAM" id="SignalP"/>
    </source>
</evidence>
<keyword evidence="1" id="KW-0175">Coiled coil</keyword>
<dbReference type="PROSITE" id="PS51746">
    <property type="entry name" value="PPM_2"/>
    <property type="match status" value="1"/>
</dbReference>
<dbReference type="Pfam" id="PF04749">
    <property type="entry name" value="PLAC8"/>
    <property type="match status" value="1"/>
</dbReference>
<reference evidence="6 7" key="1">
    <citation type="submission" date="2016-02" db="EMBL/GenBank/DDBJ databases">
        <title>Genome analysis of coral dinoflagellate symbionts highlights evolutionary adaptations to a symbiotic lifestyle.</title>
        <authorList>
            <person name="Aranda M."/>
            <person name="Li Y."/>
            <person name="Liew Y.J."/>
            <person name="Baumgarten S."/>
            <person name="Simakov O."/>
            <person name="Wilson M."/>
            <person name="Piel J."/>
            <person name="Ashoor H."/>
            <person name="Bougouffa S."/>
            <person name="Bajic V.B."/>
            <person name="Ryu T."/>
            <person name="Ravasi T."/>
            <person name="Bayer T."/>
            <person name="Micklem G."/>
            <person name="Kim H."/>
            <person name="Bhak J."/>
            <person name="Lajeunesse T.C."/>
            <person name="Voolstra C.R."/>
        </authorList>
    </citation>
    <scope>NUCLEOTIDE SEQUENCE [LARGE SCALE GENOMIC DNA]</scope>
    <source>
        <strain evidence="6 7">CCMP2467</strain>
    </source>
</reference>
<evidence type="ECO:0000313" key="7">
    <source>
        <dbReference type="Proteomes" id="UP000186817"/>
    </source>
</evidence>
<dbReference type="EMBL" id="LSRX01000472">
    <property type="protein sequence ID" value="OLP96318.1"/>
    <property type="molecule type" value="Genomic_DNA"/>
</dbReference>
<feature type="compositionally biased region" description="Low complexity" evidence="2">
    <location>
        <begin position="453"/>
        <end position="469"/>
    </location>
</feature>
<evidence type="ECO:0000313" key="6">
    <source>
        <dbReference type="EMBL" id="OLP96318.1"/>
    </source>
</evidence>
<feature type="domain" description="PPM-type phosphatase" evidence="5">
    <location>
        <begin position="569"/>
        <end position="847"/>
    </location>
</feature>
<dbReference type="SUPFAM" id="SSF81606">
    <property type="entry name" value="PP2C-like"/>
    <property type="match status" value="1"/>
</dbReference>
<feature type="coiled-coil region" evidence="1">
    <location>
        <begin position="60"/>
        <end position="115"/>
    </location>
</feature>
<feature type="transmembrane region" description="Helical" evidence="3">
    <location>
        <begin position="176"/>
        <end position="197"/>
    </location>
</feature>
<keyword evidence="7" id="KW-1185">Reference proteome</keyword>
<organism evidence="6 7">
    <name type="scientific">Symbiodinium microadriaticum</name>
    <name type="common">Dinoflagellate</name>
    <name type="synonym">Zooxanthella microadriatica</name>
    <dbReference type="NCBI Taxonomy" id="2951"/>
    <lineage>
        <taxon>Eukaryota</taxon>
        <taxon>Sar</taxon>
        <taxon>Alveolata</taxon>
        <taxon>Dinophyceae</taxon>
        <taxon>Suessiales</taxon>
        <taxon>Symbiodiniaceae</taxon>
        <taxon>Symbiodinium</taxon>
    </lineage>
</organism>
<feature type="region of interest" description="Disordered" evidence="2">
    <location>
        <begin position="363"/>
        <end position="386"/>
    </location>
</feature>
<protein>
    <recommendedName>
        <fullName evidence="5">PPM-type phosphatase domain-containing protein</fullName>
    </recommendedName>
</protein>
<dbReference type="InterPro" id="IPR006461">
    <property type="entry name" value="PLAC_motif_containing"/>
</dbReference>
<evidence type="ECO:0000256" key="1">
    <source>
        <dbReference type="SAM" id="Coils"/>
    </source>
</evidence>
<accession>A0A1Q9DMC4</accession>
<evidence type="ECO:0000259" key="5">
    <source>
        <dbReference type="PROSITE" id="PS51746"/>
    </source>
</evidence>
<dbReference type="CDD" id="cd00143">
    <property type="entry name" value="PP2Cc"/>
    <property type="match status" value="1"/>
</dbReference>